<evidence type="ECO:0000313" key="1">
    <source>
        <dbReference type="EMBL" id="JAE29337.1"/>
    </source>
</evidence>
<proteinExistence type="predicted"/>
<protein>
    <submittedName>
        <fullName evidence="1">Uncharacterized protein</fullName>
    </submittedName>
</protein>
<reference evidence="1" key="1">
    <citation type="submission" date="2014-09" db="EMBL/GenBank/DDBJ databases">
        <authorList>
            <person name="Magalhaes I.L.F."/>
            <person name="Oliveira U."/>
            <person name="Santos F.R."/>
            <person name="Vidigal T.H.D.A."/>
            <person name="Brescovit A.D."/>
            <person name="Santos A.J."/>
        </authorList>
    </citation>
    <scope>NUCLEOTIDE SEQUENCE</scope>
    <source>
        <tissue evidence="1">Shoot tissue taken approximately 20 cm above the soil surface</tissue>
    </source>
</reference>
<organism evidence="1">
    <name type="scientific">Arundo donax</name>
    <name type="common">Giant reed</name>
    <name type="synonym">Donax arundinaceus</name>
    <dbReference type="NCBI Taxonomy" id="35708"/>
    <lineage>
        <taxon>Eukaryota</taxon>
        <taxon>Viridiplantae</taxon>
        <taxon>Streptophyta</taxon>
        <taxon>Embryophyta</taxon>
        <taxon>Tracheophyta</taxon>
        <taxon>Spermatophyta</taxon>
        <taxon>Magnoliopsida</taxon>
        <taxon>Liliopsida</taxon>
        <taxon>Poales</taxon>
        <taxon>Poaceae</taxon>
        <taxon>PACMAD clade</taxon>
        <taxon>Arundinoideae</taxon>
        <taxon>Arundineae</taxon>
        <taxon>Arundo</taxon>
    </lineage>
</organism>
<reference evidence="1" key="2">
    <citation type="journal article" date="2015" name="Data Brief">
        <title>Shoot transcriptome of the giant reed, Arundo donax.</title>
        <authorList>
            <person name="Barrero R.A."/>
            <person name="Guerrero F.D."/>
            <person name="Moolhuijzen P."/>
            <person name="Goolsby J.A."/>
            <person name="Tidwell J."/>
            <person name="Bellgard S.E."/>
            <person name="Bellgard M.I."/>
        </authorList>
    </citation>
    <scope>NUCLEOTIDE SEQUENCE</scope>
    <source>
        <tissue evidence="1">Shoot tissue taken approximately 20 cm above the soil surface</tissue>
    </source>
</reference>
<dbReference type="EMBL" id="GBRH01168559">
    <property type="protein sequence ID" value="JAE29337.1"/>
    <property type="molecule type" value="Transcribed_RNA"/>
</dbReference>
<name>A0A0A9GXT9_ARUDO</name>
<dbReference type="AlphaFoldDB" id="A0A0A9GXT9"/>
<sequence>MAMVRSALGTVSRRLSGSSAASSVMCRRGPEILQAPPLPSRRPAARWMPRPGPAMQLMRTFASSAAAAAASRIRRIPNLQMRRVSVEALA</sequence>
<accession>A0A0A9GXT9</accession>